<keyword evidence="2" id="KW-1185">Reference proteome</keyword>
<accession>A0ABY5P9Q5</accession>
<evidence type="ECO:0000313" key="2">
    <source>
        <dbReference type="Proteomes" id="UP001315967"/>
    </source>
</evidence>
<proteinExistence type="predicted"/>
<dbReference type="Proteomes" id="UP001315967">
    <property type="component" value="Chromosome"/>
</dbReference>
<organism evidence="1 2">
    <name type="scientific">Fundicoccus culcitae</name>
    <dbReference type="NCBI Taxonomy" id="2969821"/>
    <lineage>
        <taxon>Bacteria</taxon>
        <taxon>Bacillati</taxon>
        <taxon>Bacillota</taxon>
        <taxon>Bacilli</taxon>
        <taxon>Lactobacillales</taxon>
        <taxon>Aerococcaceae</taxon>
        <taxon>Fundicoccus</taxon>
    </lineage>
</organism>
<dbReference type="RefSeq" id="WP_313794754.1">
    <property type="nucleotide sequence ID" value="NZ_CP102453.1"/>
</dbReference>
<dbReference type="EMBL" id="CP102453">
    <property type="protein sequence ID" value="UUX35264.1"/>
    <property type="molecule type" value="Genomic_DNA"/>
</dbReference>
<gene>
    <name evidence="1" type="ORF">NRE15_06365</name>
</gene>
<sequence>MPDVDLAGNPASGFAGRRWKMKSGKLDELWGKSKMPDVNLTGKPPSSFAGRR</sequence>
<name>A0ABY5P9Q5_9LACT</name>
<evidence type="ECO:0000313" key="1">
    <source>
        <dbReference type="EMBL" id="UUX35264.1"/>
    </source>
</evidence>
<reference evidence="1 2" key="1">
    <citation type="submission" date="2022-08" db="EMBL/GenBank/DDBJ databases">
        <title>Aerococcaceae sp. nov isolated from spoiled eye mask.</title>
        <authorList>
            <person name="Zhou G."/>
            <person name="Xie X.-B."/>
            <person name="Shi Q.-S."/>
            <person name="Wang Y.-S."/>
            <person name="Wen X."/>
            <person name="Peng H."/>
            <person name="Yang X.-J."/>
            <person name="Tao H.-B."/>
            <person name="Huang X.-M."/>
        </authorList>
    </citation>
    <scope>NUCLEOTIDE SEQUENCE [LARGE SCALE GENOMIC DNA]</scope>
    <source>
        <strain evidence="2">DM20194951</strain>
    </source>
</reference>
<protein>
    <submittedName>
        <fullName evidence="1">Uncharacterized protein</fullName>
    </submittedName>
</protein>